<accession>B0MUC5</accession>
<reference evidence="1" key="2">
    <citation type="submission" date="2013-09" db="EMBL/GenBank/DDBJ databases">
        <title>Draft genome sequence of Alistipes putredinis (DSM 17216).</title>
        <authorList>
            <person name="Sudarsanam P."/>
            <person name="Ley R."/>
            <person name="Guruge J."/>
            <person name="Turnbaugh P.J."/>
            <person name="Mahowald M."/>
            <person name="Liep D."/>
            <person name="Gordon J."/>
        </authorList>
    </citation>
    <scope>NUCLEOTIDE SEQUENCE</scope>
    <source>
        <strain evidence="1">DSM 17216</strain>
    </source>
</reference>
<dbReference type="Proteomes" id="UP000005819">
    <property type="component" value="Unassembled WGS sequence"/>
</dbReference>
<name>B0MUC5_9BACT</name>
<dbReference type="GeneID" id="73803742"/>
<proteinExistence type="predicted"/>
<reference evidence="1" key="1">
    <citation type="submission" date="2007-10" db="EMBL/GenBank/DDBJ databases">
        <authorList>
            <person name="Fulton L."/>
            <person name="Clifton S."/>
            <person name="Fulton B."/>
            <person name="Xu J."/>
            <person name="Minx P."/>
            <person name="Pepin K.H."/>
            <person name="Johnson M."/>
            <person name="Thiruvilangam P."/>
            <person name="Bhonagiri V."/>
            <person name="Nash W.E."/>
            <person name="Mardis E.R."/>
            <person name="Wilson R.K."/>
        </authorList>
    </citation>
    <scope>NUCLEOTIDE SEQUENCE [LARGE SCALE GENOMIC DNA]</scope>
    <source>
        <strain evidence="1">DSM 17216</strain>
    </source>
</reference>
<comment type="caution">
    <text evidence="1">The sequence shown here is derived from an EMBL/GenBank/DDBJ whole genome shotgun (WGS) entry which is preliminary data.</text>
</comment>
<organism evidence="1 2">
    <name type="scientific">Alistipes putredinis DSM 17216</name>
    <dbReference type="NCBI Taxonomy" id="445970"/>
    <lineage>
        <taxon>Bacteria</taxon>
        <taxon>Pseudomonadati</taxon>
        <taxon>Bacteroidota</taxon>
        <taxon>Bacteroidia</taxon>
        <taxon>Bacteroidales</taxon>
        <taxon>Rikenellaceae</taxon>
        <taxon>Alistipes</taxon>
    </lineage>
</organism>
<dbReference type="AlphaFoldDB" id="B0MUC5"/>
<dbReference type="HOGENOM" id="CLU_2766728_0_0_10"/>
<keyword evidence="2" id="KW-1185">Reference proteome</keyword>
<evidence type="ECO:0000313" key="2">
    <source>
        <dbReference type="Proteomes" id="UP000005819"/>
    </source>
</evidence>
<protein>
    <submittedName>
        <fullName evidence="1">Uncharacterized protein</fullName>
    </submittedName>
</protein>
<dbReference type="RefSeq" id="WP_004329580.1">
    <property type="nucleotide sequence ID" value="NZ_DS499580.1"/>
</dbReference>
<dbReference type="OrthoDB" id="7069425at2"/>
<gene>
    <name evidence="1" type="ORF">ALIPUT_00747</name>
</gene>
<dbReference type="EMBL" id="ABFK02000017">
    <property type="protein sequence ID" value="EDS03695.1"/>
    <property type="molecule type" value="Genomic_DNA"/>
</dbReference>
<sequence length="69" mass="7900">MKESLERINVISNIGHLTQHLKRIVENPDDEVHIGGDYKAIAPQSLIKKHKKEFKFFIAELSEKIASCL</sequence>
<evidence type="ECO:0000313" key="1">
    <source>
        <dbReference type="EMBL" id="EDS03695.1"/>
    </source>
</evidence>